<sequence length="191" mass="21896">HQRQPTQRPRCDGESGRLQRMLARTARTAARQQRPTPAPPHPTAAPRLLRRVFPRWRRRQERLRLRLLRLRLLRMWLLRQNMLRGRLRRLLVLSFGRGGGLGCVGGAAQRRGLGLGISRAGCQQEEGQEKGQEKGQEERWARPSTREDGDIKSWRLNGRHCGALQGLNKAERAAKRGEDCVCVIVRIAQIQ</sequence>
<proteinExistence type="predicted"/>
<name>A0A2J7ZK05_9CHLO</name>
<organism evidence="2 3">
    <name type="scientific">Tetrabaena socialis</name>
    <dbReference type="NCBI Taxonomy" id="47790"/>
    <lineage>
        <taxon>Eukaryota</taxon>
        <taxon>Viridiplantae</taxon>
        <taxon>Chlorophyta</taxon>
        <taxon>core chlorophytes</taxon>
        <taxon>Chlorophyceae</taxon>
        <taxon>CS clade</taxon>
        <taxon>Chlamydomonadales</taxon>
        <taxon>Tetrabaenaceae</taxon>
        <taxon>Tetrabaena</taxon>
    </lineage>
</organism>
<comment type="caution">
    <text evidence="2">The sequence shown here is derived from an EMBL/GenBank/DDBJ whole genome shotgun (WGS) entry which is preliminary data.</text>
</comment>
<evidence type="ECO:0000313" key="3">
    <source>
        <dbReference type="Proteomes" id="UP000236333"/>
    </source>
</evidence>
<feature type="region of interest" description="Disordered" evidence="1">
    <location>
        <begin position="23"/>
        <end position="45"/>
    </location>
</feature>
<accession>A0A2J7ZK05</accession>
<dbReference type="AlphaFoldDB" id="A0A2J7ZK05"/>
<feature type="compositionally biased region" description="Basic and acidic residues" evidence="1">
    <location>
        <begin position="127"/>
        <end position="150"/>
    </location>
</feature>
<feature type="non-terminal residue" evidence="2">
    <location>
        <position position="1"/>
    </location>
</feature>
<protein>
    <submittedName>
        <fullName evidence="2">2,3-bisphosphoglycerate-dependent phosphoglycerate mutase</fullName>
    </submittedName>
</protein>
<dbReference type="OrthoDB" id="354304at2759"/>
<dbReference type="Proteomes" id="UP000236333">
    <property type="component" value="Unassembled WGS sequence"/>
</dbReference>
<reference evidence="2 3" key="1">
    <citation type="journal article" date="2017" name="Mol. Biol. Evol.">
        <title>The 4-celled Tetrabaena socialis nuclear genome reveals the essential components for genetic control of cell number at the origin of multicellularity in the volvocine lineage.</title>
        <authorList>
            <person name="Featherston J."/>
            <person name="Arakaki Y."/>
            <person name="Hanschen E.R."/>
            <person name="Ferris P.J."/>
            <person name="Michod R.E."/>
            <person name="Olson B.J.S.C."/>
            <person name="Nozaki H."/>
            <person name="Durand P.M."/>
        </authorList>
    </citation>
    <scope>NUCLEOTIDE SEQUENCE [LARGE SCALE GENOMIC DNA]</scope>
    <source>
        <strain evidence="2 3">NIES-571</strain>
    </source>
</reference>
<feature type="compositionally biased region" description="Low complexity" evidence="1">
    <location>
        <begin position="23"/>
        <end position="35"/>
    </location>
</feature>
<feature type="region of interest" description="Disordered" evidence="1">
    <location>
        <begin position="124"/>
        <end position="150"/>
    </location>
</feature>
<gene>
    <name evidence="2" type="ORF">TSOC_013572</name>
</gene>
<evidence type="ECO:0000256" key="1">
    <source>
        <dbReference type="SAM" id="MobiDB-lite"/>
    </source>
</evidence>
<dbReference type="EMBL" id="PGGS01001282">
    <property type="protein sequence ID" value="PNH00599.1"/>
    <property type="molecule type" value="Genomic_DNA"/>
</dbReference>
<evidence type="ECO:0000313" key="2">
    <source>
        <dbReference type="EMBL" id="PNH00599.1"/>
    </source>
</evidence>
<keyword evidence="3" id="KW-1185">Reference proteome</keyword>